<gene>
    <name evidence="2" type="ORF">CAUPRSCDRAFT_12515</name>
</gene>
<dbReference type="AlphaFoldDB" id="A0A4P9WTM6"/>
<feature type="compositionally biased region" description="Gly residues" evidence="1">
    <location>
        <begin position="206"/>
        <end position="215"/>
    </location>
</feature>
<reference evidence="3" key="1">
    <citation type="journal article" date="2018" name="Nat. Microbiol.">
        <title>Leveraging single-cell genomics to expand the fungal tree of life.</title>
        <authorList>
            <person name="Ahrendt S.R."/>
            <person name="Quandt C.A."/>
            <person name="Ciobanu D."/>
            <person name="Clum A."/>
            <person name="Salamov A."/>
            <person name="Andreopoulos B."/>
            <person name="Cheng J.F."/>
            <person name="Woyke T."/>
            <person name="Pelin A."/>
            <person name="Henrissat B."/>
            <person name="Reynolds N.K."/>
            <person name="Benny G.L."/>
            <person name="Smith M.E."/>
            <person name="James T.Y."/>
            <person name="Grigoriev I.V."/>
        </authorList>
    </citation>
    <scope>NUCLEOTIDE SEQUENCE [LARGE SCALE GENOMIC DNA]</scope>
    <source>
        <strain evidence="3">ATCC 52028</strain>
    </source>
</reference>
<feature type="compositionally biased region" description="Basic residues" evidence="1">
    <location>
        <begin position="42"/>
        <end position="55"/>
    </location>
</feature>
<accession>A0A4P9WTM6</accession>
<evidence type="ECO:0000256" key="1">
    <source>
        <dbReference type="SAM" id="MobiDB-lite"/>
    </source>
</evidence>
<proteinExistence type="predicted"/>
<feature type="region of interest" description="Disordered" evidence="1">
    <location>
        <begin position="188"/>
        <end position="215"/>
    </location>
</feature>
<feature type="compositionally biased region" description="Basic residues" evidence="1">
    <location>
        <begin position="114"/>
        <end position="124"/>
    </location>
</feature>
<feature type="region of interest" description="Disordered" evidence="1">
    <location>
        <begin position="110"/>
        <end position="150"/>
    </location>
</feature>
<name>A0A4P9WTM6_9FUNG</name>
<evidence type="ECO:0000313" key="3">
    <source>
        <dbReference type="Proteomes" id="UP000268535"/>
    </source>
</evidence>
<feature type="region of interest" description="Disordered" evidence="1">
    <location>
        <begin position="1"/>
        <end position="56"/>
    </location>
</feature>
<sequence>MADGDGQRRRVDRVAEAEETQESHGVGMARVQQRVPRARGDPRRRRAARRRRRHERAFVERMPQRMRRGRHRGHRVQQGVELGFLVGAHGGRGVVVAGGGGITVAGGAALGAHGRGRGRRRGAGRRADARRGVGRRGPQGQPQRGRHIGRLPAVLVDVDIVGIGEREHIGGGQAGQVGADHGNAAAPCGGRVSTARRHGSGCSSSSGGGGHGAGV</sequence>
<organism evidence="2 3">
    <name type="scientific">Caulochytrium protostelioides</name>
    <dbReference type="NCBI Taxonomy" id="1555241"/>
    <lineage>
        <taxon>Eukaryota</taxon>
        <taxon>Fungi</taxon>
        <taxon>Fungi incertae sedis</taxon>
        <taxon>Chytridiomycota</taxon>
        <taxon>Chytridiomycota incertae sedis</taxon>
        <taxon>Chytridiomycetes</taxon>
        <taxon>Caulochytriales</taxon>
        <taxon>Caulochytriaceae</taxon>
        <taxon>Caulochytrium</taxon>
    </lineage>
</organism>
<evidence type="ECO:0000313" key="2">
    <source>
        <dbReference type="EMBL" id="RKO95785.1"/>
    </source>
</evidence>
<dbReference type="Proteomes" id="UP000268535">
    <property type="component" value="Unassembled WGS sequence"/>
</dbReference>
<feature type="compositionally biased region" description="Basic and acidic residues" evidence="1">
    <location>
        <begin position="1"/>
        <end position="16"/>
    </location>
</feature>
<protein>
    <submittedName>
        <fullName evidence="2">Uncharacterized protein</fullName>
    </submittedName>
</protein>
<dbReference type="EMBL" id="ML010923">
    <property type="protein sequence ID" value="RKO95785.1"/>
    <property type="molecule type" value="Genomic_DNA"/>
</dbReference>